<gene>
    <name evidence="2" type="ORF">LTR16_009022</name>
</gene>
<dbReference type="Proteomes" id="UP001357485">
    <property type="component" value="Unassembled WGS sequence"/>
</dbReference>
<evidence type="ECO:0000256" key="1">
    <source>
        <dbReference type="SAM" id="MobiDB-lite"/>
    </source>
</evidence>
<organism evidence="2 3">
    <name type="scientific">Cryomyces antarcticus</name>
    <dbReference type="NCBI Taxonomy" id="329879"/>
    <lineage>
        <taxon>Eukaryota</taxon>
        <taxon>Fungi</taxon>
        <taxon>Dikarya</taxon>
        <taxon>Ascomycota</taxon>
        <taxon>Pezizomycotina</taxon>
        <taxon>Dothideomycetes</taxon>
        <taxon>Dothideomycetes incertae sedis</taxon>
        <taxon>Cryomyces</taxon>
    </lineage>
</organism>
<feature type="compositionally biased region" description="Acidic residues" evidence="1">
    <location>
        <begin position="113"/>
        <end position="131"/>
    </location>
</feature>
<accession>A0ABR0LU48</accession>
<reference evidence="2 3" key="1">
    <citation type="submission" date="2023-08" db="EMBL/GenBank/DDBJ databases">
        <title>Black Yeasts Isolated from many extreme environments.</title>
        <authorList>
            <person name="Coleine C."/>
            <person name="Stajich J.E."/>
            <person name="Selbmann L."/>
        </authorList>
    </citation>
    <scope>NUCLEOTIDE SEQUENCE [LARGE SCALE GENOMIC DNA]</scope>
    <source>
        <strain evidence="2 3">CCFEE 536</strain>
    </source>
</reference>
<comment type="caution">
    <text evidence="2">The sequence shown here is derived from an EMBL/GenBank/DDBJ whole genome shotgun (WGS) entry which is preliminary data.</text>
</comment>
<feature type="compositionally biased region" description="Basic and acidic residues" evidence="1">
    <location>
        <begin position="12"/>
        <end position="23"/>
    </location>
</feature>
<protein>
    <recommendedName>
        <fullName evidence="4">Histone chaperone domain-containing protein</fullName>
    </recommendedName>
</protein>
<name>A0ABR0LU48_9PEZI</name>
<evidence type="ECO:0008006" key="4">
    <source>
        <dbReference type="Google" id="ProtNLM"/>
    </source>
</evidence>
<sequence length="155" mass="16922">MGKRRRTTQKRLAFEEDHKDRMKPTSSVPSLNLASPIKPKSRPRSGIFGTQNAADLVVLSGGESSSSSDLPEMKITPSKTRSNRDQPTEDPPSSAGRVTKSSQRKKSVVIVSSEEEEEDDDDDDDDDDDGGAVELGQRKRPHDPTLSSELGEAET</sequence>
<proteinExistence type="predicted"/>
<feature type="region of interest" description="Disordered" evidence="1">
    <location>
        <begin position="1"/>
        <end position="155"/>
    </location>
</feature>
<dbReference type="EMBL" id="JAVRRA010010474">
    <property type="protein sequence ID" value="KAK5241798.1"/>
    <property type="molecule type" value="Genomic_DNA"/>
</dbReference>
<feature type="non-terminal residue" evidence="2">
    <location>
        <position position="155"/>
    </location>
</feature>
<evidence type="ECO:0000313" key="2">
    <source>
        <dbReference type="EMBL" id="KAK5241798.1"/>
    </source>
</evidence>
<evidence type="ECO:0000313" key="3">
    <source>
        <dbReference type="Proteomes" id="UP001357485"/>
    </source>
</evidence>
<feature type="compositionally biased region" description="Polar residues" evidence="1">
    <location>
        <begin position="24"/>
        <end position="33"/>
    </location>
</feature>
<keyword evidence="3" id="KW-1185">Reference proteome</keyword>